<feature type="signal peptide" evidence="9">
    <location>
        <begin position="1"/>
        <end position="26"/>
    </location>
</feature>
<proteinExistence type="predicted"/>
<sequence length="258" mass="29577">MCLTIGAVSTTLRLLLTVCPFELLLCNLRRSMEDEEGYTALYLRSKRDTSRPATPARKQGAAQCPRWYQITLCATCFVIVLLVAAIVALVLQMEAEKRRIGAEVGTCPVKCHSLLRSKLCHQSQGSSSGNSTCKLCPTHWHLYKDQCYWSSTDVKSWNESKDDCAVRNSHLLVIRRKEEMEFLKQIIEATRTYWAGLFVSLQEKRWVWMTESQFDQTLFQEPNQSGEEYCGAIKNNRIISDFCSAVFRWVCQKDPILI</sequence>
<evidence type="ECO:0000313" key="11">
    <source>
        <dbReference type="Proteomes" id="UP001652642"/>
    </source>
</evidence>
<keyword evidence="7" id="KW-1015">Disulfide bond</keyword>
<comment type="subcellular location">
    <subcellularLocation>
        <location evidence="1">Membrane</location>
        <topology evidence="1">Single-pass type II membrane protein</topology>
    </subcellularLocation>
    <subcellularLocation>
        <location evidence="2">Secreted</location>
    </subcellularLocation>
</comment>
<dbReference type="SUPFAM" id="SSF56436">
    <property type="entry name" value="C-type lectin-like"/>
    <property type="match status" value="1"/>
</dbReference>
<dbReference type="SMART" id="SM00034">
    <property type="entry name" value="CLECT"/>
    <property type="match status" value="1"/>
</dbReference>
<feature type="transmembrane region" description="Helical" evidence="8">
    <location>
        <begin position="67"/>
        <end position="91"/>
    </location>
</feature>
<dbReference type="InterPro" id="IPR016187">
    <property type="entry name" value="CTDL_fold"/>
</dbReference>
<dbReference type="InterPro" id="IPR001304">
    <property type="entry name" value="C-type_lectin-like"/>
</dbReference>
<keyword evidence="4" id="KW-0430">Lectin</keyword>
<dbReference type="CDD" id="cd03593">
    <property type="entry name" value="CLECT_NK_receptors_like"/>
    <property type="match status" value="1"/>
</dbReference>
<evidence type="ECO:0000256" key="5">
    <source>
        <dbReference type="ARBA" id="ARBA00022968"/>
    </source>
</evidence>
<evidence type="ECO:0000313" key="13">
    <source>
        <dbReference type="RefSeq" id="XP_072845221.1"/>
    </source>
</evidence>
<keyword evidence="8" id="KW-0472">Membrane</keyword>
<evidence type="ECO:0000256" key="8">
    <source>
        <dbReference type="SAM" id="Phobius"/>
    </source>
</evidence>
<dbReference type="Proteomes" id="UP001652642">
    <property type="component" value="Chromosome 2"/>
</dbReference>
<evidence type="ECO:0000256" key="2">
    <source>
        <dbReference type="ARBA" id="ARBA00004613"/>
    </source>
</evidence>
<dbReference type="Gene3D" id="3.10.100.10">
    <property type="entry name" value="Mannose-Binding Protein A, subunit A"/>
    <property type="match status" value="1"/>
</dbReference>
<keyword evidence="11" id="KW-1185">Reference proteome</keyword>
<dbReference type="RefSeq" id="XP_072845222.1">
    <property type="nucleotide sequence ID" value="XM_072989121.1"/>
</dbReference>
<evidence type="ECO:0000256" key="3">
    <source>
        <dbReference type="ARBA" id="ARBA00022525"/>
    </source>
</evidence>
<evidence type="ECO:0000256" key="7">
    <source>
        <dbReference type="ARBA" id="ARBA00023157"/>
    </source>
</evidence>
<feature type="chain" id="PRO_5045028166" evidence="9">
    <location>
        <begin position="27"/>
        <end position="258"/>
    </location>
</feature>
<dbReference type="InterPro" id="IPR016186">
    <property type="entry name" value="C-type_lectin-like/link_sf"/>
</dbReference>
<keyword evidence="3" id="KW-0964">Secreted</keyword>
<dbReference type="PANTHER" id="PTHR46784:SF1">
    <property type="entry name" value="KILLER CELL LECTIN-LIKE RECEPTOR SUBFAMILY B MEMBER 1"/>
    <property type="match status" value="1"/>
</dbReference>
<evidence type="ECO:0000256" key="6">
    <source>
        <dbReference type="ARBA" id="ARBA00022989"/>
    </source>
</evidence>
<accession>A0ABM5FII0</accession>
<evidence type="ECO:0000313" key="14">
    <source>
        <dbReference type="RefSeq" id="XP_072845222.1"/>
    </source>
</evidence>
<keyword evidence="9" id="KW-0732">Signal</keyword>
<dbReference type="RefSeq" id="XP_072845221.1">
    <property type="nucleotide sequence ID" value="XM_072989120.1"/>
</dbReference>
<protein>
    <submittedName>
        <fullName evidence="12 13">Killer cell lectin-like receptor subfamily F member 1</fullName>
    </submittedName>
</protein>
<keyword evidence="6 8" id="KW-1133">Transmembrane helix</keyword>
<dbReference type="Pfam" id="PF00059">
    <property type="entry name" value="Lectin_C"/>
    <property type="match status" value="1"/>
</dbReference>
<dbReference type="PANTHER" id="PTHR46784">
    <property type="entry name" value="KILLER CELL LECTIN-LIKE RECEPTOR SUBFAMILY B MEMBER 1"/>
    <property type="match status" value="1"/>
</dbReference>
<evidence type="ECO:0000256" key="9">
    <source>
        <dbReference type="SAM" id="SignalP"/>
    </source>
</evidence>
<dbReference type="GeneID" id="110090482"/>
<dbReference type="PROSITE" id="PS50041">
    <property type="entry name" value="C_TYPE_LECTIN_2"/>
    <property type="match status" value="1"/>
</dbReference>
<evidence type="ECO:0000256" key="4">
    <source>
        <dbReference type="ARBA" id="ARBA00022734"/>
    </source>
</evidence>
<keyword evidence="5" id="KW-0735">Signal-anchor</keyword>
<gene>
    <name evidence="12 13 14" type="primary">LOC110090482</name>
</gene>
<reference evidence="11 12" key="1">
    <citation type="submission" date="2025-05" db="UniProtKB">
        <authorList>
            <consortium name="RefSeq"/>
        </authorList>
    </citation>
    <scope>NUCLEOTIDE SEQUENCE [LARGE SCALE GENOMIC DNA]</scope>
</reference>
<evidence type="ECO:0000256" key="1">
    <source>
        <dbReference type="ARBA" id="ARBA00004606"/>
    </source>
</evidence>
<evidence type="ECO:0000313" key="12">
    <source>
        <dbReference type="RefSeq" id="XP_072845220.1"/>
    </source>
</evidence>
<dbReference type="InterPro" id="IPR033992">
    <property type="entry name" value="NKR-like_CTLD"/>
</dbReference>
<keyword evidence="8" id="KW-0812">Transmembrane</keyword>
<name>A0ABM5FII0_9SAUR</name>
<organism evidence="11 13">
    <name type="scientific">Pogona vitticeps</name>
    <name type="common">central bearded dragon</name>
    <dbReference type="NCBI Taxonomy" id="103695"/>
    <lineage>
        <taxon>Eukaryota</taxon>
        <taxon>Metazoa</taxon>
        <taxon>Chordata</taxon>
        <taxon>Craniata</taxon>
        <taxon>Vertebrata</taxon>
        <taxon>Euteleostomi</taxon>
        <taxon>Lepidosauria</taxon>
        <taxon>Squamata</taxon>
        <taxon>Bifurcata</taxon>
        <taxon>Unidentata</taxon>
        <taxon>Episquamata</taxon>
        <taxon>Toxicofera</taxon>
        <taxon>Iguania</taxon>
        <taxon>Acrodonta</taxon>
        <taxon>Agamidae</taxon>
        <taxon>Amphibolurinae</taxon>
        <taxon>Pogona</taxon>
    </lineage>
</organism>
<dbReference type="InterPro" id="IPR051527">
    <property type="entry name" value="KLR_subfamily_B"/>
</dbReference>
<evidence type="ECO:0000259" key="10">
    <source>
        <dbReference type="PROSITE" id="PS50041"/>
    </source>
</evidence>
<dbReference type="RefSeq" id="XP_072845220.1">
    <property type="nucleotide sequence ID" value="XM_072989119.1"/>
</dbReference>
<feature type="domain" description="C-type lectin" evidence="10">
    <location>
        <begin position="143"/>
        <end position="252"/>
    </location>
</feature>